<evidence type="ECO:0000313" key="3">
    <source>
        <dbReference type="EMBL" id="CAD8184075.1"/>
    </source>
</evidence>
<gene>
    <name evidence="3" type="ORF">POCTA_138.1.T0820130</name>
</gene>
<dbReference type="Proteomes" id="UP000683925">
    <property type="component" value="Unassembled WGS sequence"/>
</dbReference>
<evidence type="ECO:0000256" key="2">
    <source>
        <dbReference type="SAM" id="MobiDB-lite"/>
    </source>
</evidence>
<feature type="region of interest" description="Disordered" evidence="2">
    <location>
        <begin position="298"/>
        <end position="341"/>
    </location>
</feature>
<dbReference type="OMA" id="IEKANMQ"/>
<feature type="coiled-coil region" evidence="1">
    <location>
        <begin position="401"/>
        <end position="449"/>
    </location>
</feature>
<keyword evidence="1" id="KW-0175">Coiled coil</keyword>
<feature type="region of interest" description="Disordered" evidence="2">
    <location>
        <begin position="257"/>
        <end position="279"/>
    </location>
</feature>
<dbReference type="OrthoDB" id="309704at2759"/>
<dbReference type="EMBL" id="CAJJDP010000081">
    <property type="protein sequence ID" value="CAD8184075.1"/>
    <property type="molecule type" value="Genomic_DNA"/>
</dbReference>
<sequence length="497" mass="59203">MQQLLKPSLNFDFQEALFEDNPKLTSQIKAQQKNDLLNQSFKNQYNKGNRKNIVRPRSSSGYRQSQNNQNLNQYIKAVRSKQVKQQQSSPQHYSTKQMIFDKNKTLLAASNIQPNLYIPYQYNILTKQSYYTRQQQMANINNKQQSQKQNQNNFNSAGIFDWDDDDDMDNRFYISGNTVKIHNSIYESIEKANMQLFLQKLKKSNIIENSIKQNQDILKQQQREIQQKFDNIEQLRMTQLVQNNLVLSQVTNYHQEEYKSGKEQQKQTPKNPIQLIESENNYGYGYEEESFEIDEESKVQNKEQEISKVSKQQLQQDQSKQSQIKLDQDNNSKKVKSNESLTKTSNKVIFKAKNAQERKQELMNMRSELEKYLLQNNTQISKVFQELQETKEKERVMIEVSTKRQEELSQAKLTLKQLQEKFSKQQQIVEELNQKEHYANQIIQKLTENKQKYNQLWESQIEKYMACKVIARFLKGRRDRKLFAQLKRESFINRLKQ</sequence>
<evidence type="ECO:0000256" key="1">
    <source>
        <dbReference type="SAM" id="Coils"/>
    </source>
</evidence>
<accession>A0A8S1W6J8</accession>
<name>A0A8S1W6J8_PAROT</name>
<feature type="compositionally biased region" description="Low complexity" evidence="2">
    <location>
        <begin position="310"/>
        <end position="325"/>
    </location>
</feature>
<organism evidence="3 4">
    <name type="scientific">Paramecium octaurelia</name>
    <dbReference type="NCBI Taxonomy" id="43137"/>
    <lineage>
        <taxon>Eukaryota</taxon>
        <taxon>Sar</taxon>
        <taxon>Alveolata</taxon>
        <taxon>Ciliophora</taxon>
        <taxon>Intramacronucleata</taxon>
        <taxon>Oligohymenophorea</taxon>
        <taxon>Peniculida</taxon>
        <taxon>Parameciidae</taxon>
        <taxon>Paramecium</taxon>
    </lineage>
</organism>
<comment type="caution">
    <text evidence="3">The sequence shown here is derived from an EMBL/GenBank/DDBJ whole genome shotgun (WGS) entry which is preliminary data.</text>
</comment>
<proteinExistence type="predicted"/>
<protein>
    <submittedName>
        <fullName evidence="3">Uncharacterized protein</fullName>
    </submittedName>
</protein>
<evidence type="ECO:0000313" key="4">
    <source>
        <dbReference type="Proteomes" id="UP000683925"/>
    </source>
</evidence>
<feature type="compositionally biased region" description="Basic and acidic residues" evidence="2">
    <location>
        <begin position="298"/>
        <end position="308"/>
    </location>
</feature>
<dbReference type="AlphaFoldDB" id="A0A8S1W6J8"/>
<keyword evidence="4" id="KW-1185">Reference proteome</keyword>
<reference evidence="3" key="1">
    <citation type="submission" date="2021-01" db="EMBL/GenBank/DDBJ databases">
        <authorList>
            <consortium name="Genoscope - CEA"/>
            <person name="William W."/>
        </authorList>
    </citation>
    <scope>NUCLEOTIDE SEQUENCE</scope>
</reference>